<evidence type="ECO:0000313" key="3">
    <source>
        <dbReference type="Proteomes" id="UP000076023"/>
    </source>
</evidence>
<dbReference type="InParanoid" id="A0A146GAT6"/>
<dbReference type="EMBL" id="BDCO01000002">
    <property type="protein sequence ID" value="GAT34725.1"/>
    <property type="molecule type" value="Genomic_DNA"/>
</dbReference>
<name>A0A146GAT6_TERSA</name>
<dbReference type="AlphaFoldDB" id="A0A146GAT6"/>
<dbReference type="Proteomes" id="UP000076023">
    <property type="component" value="Unassembled WGS sequence"/>
</dbReference>
<sequence>MKRLLSIVSLAAVLGLSGCGVFSEISDERYSRNNAKGREWLSDQTMPAEINIGGNWHSGDWGYASFSQEGRRVTGNLGNYAIKGVVSGNKAYLVASQDGWDYYSVILERDGEYSLKGRYSRSIPYQKWNRGDFRLERR</sequence>
<keyword evidence="1" id="KW-0732">Signal</keyword>
<protein>
    <recommendedName>
        <fullName evidence="4">Lipoprotein</fullName>
    </recommendedName>
</protein>
<accession>A0A146GAT6</accession>
<comment type="caution">
    <text evidence="2">The sequence shown here is derived from an EMBL/GenBank/DDBJ whole genome shotgun (WGS) entry which is preliminary data.</text>
</comment>
<evidence type="ECO:0000256" key="1">
    <source>
        <dbReference type="SAM" id="SignalP"/>
    </source>
</evidence>
<reference evidence="3" key="1">
    <citation type="journal article" date="2017" name="Genome Announc.">
        <title>Draft Genome Sequence of Terrimicrobium sacchariphilum NM-5T, a Facultative Anaerobic Soil Bacterium of the Class Spartobacteria.</title>
        <authorList>
            <person name="Qiu Y.L."/>
            <person name="Tourlousse D.M."/>
            <person name="Matsuura N."/>
            <person name="Ohashi A."/>
            <person name="Sekiguchi Y."/>
        </authorList>
    </citation>
    <scope>NUCLEOTIDE SEQUENCE [LARGE SCALE GENOMIC DNA]</scope>
    <source>
        <strain evidence="3">NM-5</strain>
    </source>
</reference>
<feature type="chain" id="PRO_5007524677" description="Lipoprotein" evidence="1">
    <location>
        <begin position="24"/>
        <end position="138"/>
    </location>
</feature>
<proteinExistence type="predicted"/>
<gene>
    <name evidence="2" type="ORF">TSACC_23158</name>
</gene>
<dbReference type="STRING" id="690879.TSACC_23158"/>
<dbReference type="PROSITE" id="PS51257">
    <property type="entry name" value="PROKAR_LIPOPROTEIN"/>
    <property type="match status" value="1"/>
</dbReference>
<dbReference type="RefSeq" id="WP_075080337.1">
    <property type="nucleotide sequence ID" value="NZ_BDCO01000002.1"/>
</dbReference>
<keyword evidence="3" id="KW-1185">Reference proteome</keyword>
<evidence type="ECO:0000313" key="2">
    <source>
        <dbReference type="EMBL" id="GAT34725.1"/>
    </source>
</evidence>
<organism evidence="2 3">
    <name type="scientific">Terrimicrobium sacchariphilum</name>
    <dbReference type="NCBI Taxonomy" id="690879"/>
    <lineage>
        <taxon>Bacteria</taxon>
        <taxon>Pseudomonadati</taxon>
        <taxon>Verrucomicrobiota</taxon>
        <taxon>Terrimicrobiia</taxon>
        <taxon>Terrimicrobiales</taxon>
        <taxon>Terrimicrobiaceae</taxon>
        <taxon>Terrimicrobium</taxon>
    </lineage>
</organism>
<evidence type="ECO:0008006" key="4">
    <source>
        <dbReference type="Google" id="ProtNLM"/>
    </source>
</evidence>
<feature type="signal peptide" evidence="1">
    <location>
        <begin position="1"/>
        <end position="23"/>
    </location>
</feature>
<dbReference type="OrthoDB" id="1561832at2"/>